<gene>
    <name evidence="2" type="ORF">TKK_007700</name>
</gene>
<evidence type="ECO:0000313" key="3">
    <source>
        <dbReference type="Proteomes" id="UP001627154"/>
    </source>
</evidence>
<proteinExistence type="predicted"/>
<accession>A0ABD2WZM0</accession>
<comment type="caution">
    <text evidence="2">The sequence shown here is derived from an EMBL/GenBank/DDBJ whole genome shotgun (WGS) entry which is preliminary data.</text>
</comment>
<keyword evidence="3" id="KW-1185">Reference proteome</keyword>
<name>A0ABD2WZM0_9HYME</name>
<protein>
    <submittedName>
        <fullName evidence="2">Uncharacterized protein</fullName>
    </submittedName>
</protein>
<feature type="region of interest" description="Disordered" evidence="1">
    <location>
        <begin position="50"/>
        <end position="79"/>
    </location>
</feature>
<evidence type="ECO:0000256" key="1">
    <source>
        <dbReference type="SAM" id="MobiDB-lite"/>
    </source>
</evidence>
<dbReference type="AlphaFoldDB" id="A0ABD2WZM0"/>
<sequence>MVGMKKAQRDKSLLTHVQSVSLMVCESANISFTTRWNICTTAPVQDKNRSARSIVGEQQRQRHNAGSIEMKAAHRRSSAVPRTREMRKFFFQLKSSYRASSDCCTALYNSRVPTESQRGNTKNSCSHRHQLVTEDDSASSQNFRSFKEYQLQLVARLDIFLGGKRHARESKLKFLIPWGAKQQQQQQP</sequence>
<evidence type="ECO:0000313" key="2">
    <source>
        <dbReference type="EMBL" id="KAL3398557.1"/>
    </source>
</evidence>
<organism evidence="2 3">
    <name type="scientific">Trichogramma kaykai</name>
    <dbReference type="NCBI Taxonomy" id="54128"/>
    <lineage>
        <taxon>Eukaryota</taxon>
        <taxon>Metazoa</taxon>
        <taxon>Ecdysozoa</taxon>
        <taxon>Arthropoda</taxon>
        <taxon>Hexapoda</taxon>
        <taxon>Insecta</taxon>
        <taxon>Pterygota</taxon>
        <taxon>Neoptera</taxon>
        <taxon>Endopterygota</taxon>
        <taxon>Hymenoptera</taxon>
        <taxon>Apocrita</taxon>
        <taxon>Proctotrupomorpha</taxon>
        <taxon>Chalcidoidea</taxon>
        <taxon>Trichogrammatidae</taxon>
        <taxon>Trichogramma</taxon>
    </lineage>
</organism>
<reference evidence="2 3" key="1">
    <citation type="journal article" date="2024" name="bioRxiv">
        <title>A reference genome for Trichogramma kaykai: A tiny desert-dwelling parasitoid wasp with competing sex-ratio distorters.</title>
        <authorList>
            <person name="Culotta J."/>
            <person name="Lindsey A.R."/>
        </authorList>
    </citation>
    <scope>NUCLEOTIDE SEQUENCE [LARGE SCALE GENOMIC DNA]</scope>
    <source>
        <strain evidence="2 3">KSX58</strain>
    </source>
</reference>
<dbReference type="Proteomes" id="UP001627154">
    <property type="component" value="Unassembled WGS sequence"/>
</dbReference>
<dbReference type="EMBL" id="JBJJXI010000059">
    <property type="protein sequence ID" value="KAL3398557.1"/>
    <property type="molecule type" value="Genomic_DNA"/>
</dbReference>